<dbReference type="PANTHER" id="PTHR45666:SF61">
    <property type="entry name" value="TYPE I INOSITOL-1,4,5-TRISPHOSPHATE 5-PHOSPHATASE"/>
    <property type="match status" value="1"/>
</dbReference>
<dbReference type="InterPro" id="IPR045849">
    <property type="entry name" value="IP5P_plant"/>
</dbReference>
<evidence type="ECO:0000313" key="6">
    <source>
        <dbReference type="Proteomes" id="UP000289738"/>
    </source>
</evidence>
<dbReference type="Proteomes" id="UP000289738">
    <property type="component" value="Chromosome B05"/>
</dbReference>
<accession>A0A444Z1J7</accession>
<feature type="domain" description="Inositol polyphosphate-related phosphatase" evidence="4">
    <location>
        <begin position="136"/>
        <end position="466"/>
    </location>
</feature>
<dbReference type="STRING" id="3818.A0A444Z1J7"/>
<keyword evidence="2" id="KW-0378">Hydrolase</keyword>
<dbReference type="EMBL" id="SDMP01000015">
    <property type="protein sequence ID" value="RYR08048.1"/>
    <property type="molecule type" value="Genomic_DNA"/>
</dbReference>
<dbReference type="Pfam" id="PF22669">
    <property type="entry name" value="Exo_endo_phos2"/>
    <property type="match status" value="1"/>
</dbReference>
<proteinExistence type="inferred from homology"/>
<feature type="region of interest" description="Disordered" evidence="3">
    <location>
        <begin position="1"/>
        <end position="41"/>
    </location>
</feature>
<dbReference type="InterPro" id="IPR036691">
    <property type="entry name" value="Endo/exonu/phosph_ase_sf"/>
</dbReference>
<dbReference type="PANTHER" id="PTHR45666">
    <property type="entry name" value="TYPE IV INOSITOL POLYPHOSPHATE 5-PHOSPHATASE 9"/>
    <property type="match status" value="1"/>
</dbReference>
<evidence type="ECO:0000313" key="5">
    <source>
        <dbReference type="EMBL" id="RYR08048.1"/>
    </source>
</evidence>
<protein>
    <recommendedName>
        <fullName evidence="4">Inositol polyphosphate-related phosphatase domain-containing protein</fullName>
    </recommendedName>
</protein>
<dbReference type="GO" id="GO:0034485">
    <property type="term" value="F:phosphatidylinositol-3,4,5-trisphosphate 5-phosphatase activity"/>
    <property type="evidence" value="ECO:0007669"/>
    <property type="project" value="TreeGrafter"/>
</dbReference>
<evidence type="ECO:0000256" key="2">
    <source>
        <dbReference type="ARBA" id="ARBA00022801"/>
    </source>
</evidence>
<dbReference type="AlphaFoldDB" id="A0A444Z1J7"/>
<name>A0A444Z1J7_ARAHY</name>
<evidence type="ECO:0000256" key="3">
    <source>
        <dbReference type="SAM" id="MobiDB-lite"/>
    </source>
</evidence>
<organism evidence="5 6">
    <name type="scientific">Arachis hypogaea</name>
    <name type="common">Peanut</name>
    <dbReference type="NCBI Taxonomy" id="3818"/>
    <lineage>
        <taxon>Eukaryota</taxon>
        <taxon>Viridiplantae</taxon>
        <taxon>Streptophyta</taxon>
        <taxon>Embryophyta</taxon>
        <taxon>Tracheophyta</taxon>
        <taxon>Spermatophyta</taxon>
        <taxon>Magnoliopsida</taxon>
        <taxon>eudicotyledons</taxon>
        <taxon>Gunneridae</taxon>
        <taxon>Pentapetalae</taxon>
        <taxon>rosids</taxon>
        <taxon>fabids</taxon>
        <taxon>Fabales</taxon>
        <taxon>Fabaceae</taxon>
        <taxon>Papilionoideae</taxon>
        <taxon>50 kb inversion clade</taxon>
        <taxon>dalbergioids sensu lato</taxon>
        <taxon>Dalbergieae</taxon>
        <taxon>Pterocarpus clade</taxon>
        <taxon>Arachis</taxon>
    </lineage>
</organism>
<dbReference type="GO" id="GO:0004439">
    <property type="term" value="F:phosphatidylinositol-4,5-bisphosphate 5-phosphatase activity"/>
    <property type="evidence" value="ECO:0007669"/>
    <property type="project" value="TreeGrafter"/>
</dbReference>
<reference evidence="5 6" key="1">
    <citation type="submission" date="2019-01" db="EMBL/GenBank/DDBJ databases">
        <title>Sequencing of cultivated peanut Arachis hypogaea provides insights into genome evolution and oil improvement.</title>
        <authorList>
            <person name="Chen X."/>
        </authorList>
    </citation>
    <scope>NUCLEOTIDE SEQUENCE [LARGE SCALE GENOMIC DNA]</scope>
    <source>
        <strain evidence="6">cv. Fuhuasheng</strain>
        <tissue evidence="5">Leaves</tissue>
    </source>
</reference>
<comment type="similarity">
    <text evidence="1">Belongs to the inositol polyphosphate 5-phosphatase family.</text>
</comment>
<dbReference type="Gene3D" id="3.60.10.10">
    <property type="entry name" value="Endonuclease/exonuclease/phosphatase"/>
    <property type="match status" value="1"/>
</dbReference>
<comment type="caution">
    <text evidence="5">The sequence shown here is derived from an EMBL/GenBank/DDBJ whole genome shotgun (WGS) entry which is preliminary data.</text>
</comment>
<dbReference type="GO" id="GO:0004445">
    <property type="term" value="F:inositol-polyphosphate 5-phosphatase activity"/>
    <property type="evidence" value="ECO:0007669"/>
    <property type="project" value="InterPro"/>
</dbReference>
<dbReference type="SUPFAM" id="SSF56219">
    <property type="entry name" value="DNase I-like"/>
    <property type="match status" value="1"/>
</dbReference>
<keyword evidence="6" id="KW-1185">Reference proteome</keyword>
<evidence type="ECO:0000256" key="1">
    <source>
        <dbReference type="ARBA" id="ARBA00010768"/>
    </source>
</evidence>
<evidence type="ECO:0000259" key="4">
    <source>
        <dbReference type="SMART" id="SM00128"/>
    </source>
</evidence>
<dbReference type="GO" id="GO:0046856">
    <property type="term" value="P:phosphatidylinositol dephosphorylation"/>
    <property type="evidence" value="ECO:0007669"/>
    <property type="project" value="InterPro"/>
</dbReference>
<gene>
    <name evidence="5" type="ORF">Ahy_B05g075598</name>
</gene>
<dbReference type="SMART" id="SM00128">
    <property type="entry name" value="IPPc"/>
    <property type="match status" value="1"/>
</dbReference>
<dbReference type="InterPro" id="IPR000300">
    <property type="entry name" value="IPPc"/>
</dbReference>
<sequence length="469" mass="53620">MTPSPRRPTGLRDNSHFGSIGVVDSSGRCSPRSRDRNGDGCIGIAGQRHAQTEKNLASSSLLQRRQIVDADQRDTVEVDRRGIVTGFKINESKILKRILSFDNSKGDNQNPSLAKKGTHYNLNQSSQNSRTCFHHHTKKIFVGSWNVGGIQPPKNLDMEDWLEIQNNFPDIYVLGFQEIVPLNAANVLGPQNRRVSRKWNSLIGAALNKRMPTKKGERTAEPQKVYPLKDQEQVCVEGDVGQEFQCIISKQMVGMFVTIWVRCDLYRSIHHLSVSSGSISIRFCLHETSFCFICSHLASGGKEEDRKQRNIDAAEILYRTSFPADPLHDMPEKIIDHDRIVWLGDLNYRIYLPDFATKSLIKRRQWETLLKHDQLKMELTEGHVFQGWHEGAIEFPPTYKYHPNSEDYIGCDQKQLTKKKRAPAWCDRILWFGEGMKQSKYSRSESKLSDHRPVKALFKVEIKVAENST</sequence>